<dbReference type="SUPFAM" id="SSF55729">
    <property type="entry name" value="Acyl-CoA N-acyltransferases (Nat)"/>
    <property type="match status" value="1"/>
</dbReference>
<dbReference type="PROSITE" id="PS51186">
    <property type="entry name" value="GNAT"/>
    <property type="match status" value="1"/>
</dbReference>
<dbReference type="InterPro" id="IPR000182">
    <property type="entry name" value="GNAT_dom"/>
</dbReference>
<evidence type="ECO:0000259" key="1">
    <source>
        <dbReference type="PROSITE" id="PS51186"/>
    </source>
</evidence>
<dbReference type="RefSeq" id="WP_125639436.1">
    <property type="nucleotide sequence ID" value="NZ_JBHSSJ010000002.1"/>
</dbReference>
<dbReference type="PANTHER" id="PTHR43233:SF1">
    <property type="entry name" value="FAMILY N-ACETYLTRANSFERASE, PUTATIVE (AFU_ORTHOLOGUE AFUA_6G03350)-RELATED"/>
    <property type="match status" value="1"/>
</dbReference>
<dbReference type="Gene3D" id="3.40.630.30">
    <property type="match status" value="1"/>
</dbReference>
<dbReference type="Pfam" id="PF13673">
    <property type="entry name" value="Acetyltransf_10"/>
    <property type="match status" value="1"/>
</dbReference>
<sequence length="139" mass="16010">MIEYKVDKMLDVATFKDLILRAKIHRQTNDDAKLQRMLDNANYLFTAWDGDQVVGYTRGLTDYADAVYVADLAVDEHYRYQGIGRHLLELVDQEVGHELHSVLFASELAKDFYGKIGYTKDPRGYVKNPAHLDPDDWTV</sequence>
<keyword evidence="2" id="KW-0808">Transferase</keyword>
<feature type="domain" description="N-acetyltransferase" evidence="1">
    <location>
        <begin position="8"/>
        <end position="139"/>
    </location>
</feature>
<dbReference type="EC" id="2.3.-.-" evidence="2"/>
<gene>
    <name evidence="2" type="ORF">ACFQET_02870</name>
</gene>
<evidence type="ECO:0000313" key="2">
    <source>
        <dbReference type="EMBL" id="MFC6274453.1"/>
    </source>
</evidence>
<dbReference type="InterPro" id="IPR016181">
    <property type="entry name" value="Acyl_CoA_acyltransferase"/>
</dbReference>
<evidence type="ECO:0000313" key="3">
    <source>
        <dbReference type="Proteomes" id="UP001596191"/>
    </source>
</evidence>
<dbReference type="CDD" id="cd04301">
    <property type="entry name" value="NAT_SF"/>
    <property type="match status" value="1"/>
</dbReference>
<reference evidence="3" key="1">
    <citation type="journal article" date="2019" name="Int. J. Syst. Evol. Microbiol.">
        <title>The Global Catalogue of Microorganisms (GCM) 10K type strain sequencing project: providing services to taxonomists for standard genome sequencing and annotation.</title>
        <authorList>
            <consortium name="The Broad Institute Genomics Platform"/>
            <consortium name="The Broad Institute Genome Sequencing Center for Infectious Disease"/>
            <person name="Wu L."/>
            <person name="Ma J."/>
        </authorList>
    </citation>
    <scope>NUCLEOTIDE SEQUENCE [LARGE SCALE GENOMIC DNA]</scope>
    <source>
        <strain evidence="3">CCM 8907</strain>
    </source>
</reference>
<keyword evidence="3" id="KW-1185">Reference proteome</keyword>
<protein>
    <submittedName>
        <fullName evidence="2">GNAT family N-acetyltransferase</fullName>
        <ecNumber evidence="2">2.3.-.-</ecNumber>
    </submittedName>
</protein>
<dbReference type="EMBL" id="JBHSSJ010000002">
    <property type="protein sequence ID" value="MFC6274453.1"/>
    <property type="molecule type" value="Genomic_DNA"/>
</dbReference>
<dbReference type="Proteomes" id="UP001596191">
    <property type="component" value="Unassembled WGS sequence"/>
</dbReference>
<dbReference type="GO" id="GO:0016746">
    <property type="term" value="F:acyltransferase activity"/>
    <property type="evidence" value="ECO:0007669"/>
    <property type="project" value="UniProtKB-KW"/>
</dbReference>
<keyword evidence="2" id="KW-0012">Acyltransferase</keyword>
<name>A0ABW1TKQ9_9LACO</name>
<accession>A0ABW1TKQ9</accession>
<proteinExistence type="predicted"/>
<organism evidence="2 3">
    <name type="scientific">Levilactobacillus tangyuanensis</name>
    <dbReference type="NCBI Taxonomy" id="2486021"/>
    <lineage>
        <taxon>Bacteria</taxon>
        <taxon>Bacillati</taxon>
        <taxon>Bacillota</taxon>
        <taxon>Bacilli</taxon>
        <taxon>Lactobacillales</taxon>
        <taxon>Lactobacillaceae</taxon>
        <taxon>Levilactobacillus</taxon>
    </lineage>
</organism>
<dbReference type="InterPro" id="IPR053144">
    <property type="entry name" value="Acetyltransferase_Butenolide"/>
</dbReference>
<dbReference type="PANTHER" id="PTHR43233">
    <property type="entry name" value="FAMILY N-ACETYLTRANSFERASE, PUTATIVE (AFU_ORTHOLOGUE AFUA_6G03350)-RELATED"/>
    <property type="match status" value="1"/>
</dbReference>
<comment type="caution">
    <text evidence="2">The sequence shown here is derived from an EMBL/GenBank/DDBJ whole genome shotgun (WGS) entry which is preliminary data.</text>
</comment>